<organism evidence="2 3">
    <name type="scientific">Megalurothrips usitatus</name>
    <name type="common">bean blossom thrips</name>
    <dbReference type="NCBI Taxonomy" id="439358"/>
    <lineage>
        <taxon>Eukaryota</taxon>
        <taxon>Metazoa</taxon>
        <taxon>Ecdysozoa</taxon>
        <taxon>Arthropoda</taxon>
        <taxon>Hexapoda</taxon>
        <taxon>Insecta</taxon>
        <taxon>Pterygota</taxon>
        <taxon>Neoptera</taxon>
        <taxon>Paraneoptera</taxon>
        <taxon>Thysanoptera</taxon>
        <taxon>Terebrantia</taxon>
        <taxon>Thripoidea</taxon>
        <taxon>Thripidae</taxon>
        <taxon>Megalurothrips</taxon>
    </lineage>
</organism>
<sequence length="82" mass="8743">MLCLHPGFTTEARPRDCLPKGFPDSIPGTCHFVQHYCHPELPAAAPLADHVEAGRRELGIGPEYGDDRHAAAEAAAAPTAEL</sequence>
<dbReference type="EMBL" id="JAPTSV010000003">
    <property type="protein sequence ID" value="KAJ1529269.1"/>
    <property type="molecule type" value="Genomic_DNA"/>
</dbReference>
<dbReference type="AlphaFoldDB" id="A0AAV7XZN8"/>
<proteinExistence type="predicted"/>
<evidence type="ECO:0000313" key="2">
    <source>
        <dbReference type="EMBL" id="KAJ1529269.1"/>
    </source>
</evidence>
<name>A0AAV7XZN8_9NEOP</name>
<gene>
    <name evidence="2" type="ORF">ONE63_006069</name>
</gene>
<evidence type="ECO:0000313" key="3">
    <source>
        <dbReference type="Proteomes" id="UP001075354"/>
    </source>
</evidence>
<feature type="compositionally biased region" description="Low complexity" evidence="1">
    <location>
        <begin position="72"/>
        <end position="82"/>
    </location>
</feature>
<evidence type="ECO:0000256" key="1">
    <source>
        <dbReference type="SAM" id="MobiDB-lite"/>
    </source>
</evidence>
<feature type="region of interest" description="Disordered" evidence="1">
    <location>
        <begin position="58"/>
        <end position="82"/>
    </location>
</feature>
<accession>A0AAV7XZN8</accession>
<dbReference type="Proteomes" id="UP001075354">
    <property type="component" value="Chromosome 3"/>
</dbReference>
<comment type="caution">
    <text evidence="2">The sequence shown here is derived from an EMBL/GenBank/DDBJ whole genome shotgun (WGS) entry which is preliminary data.</text>
</comment>
<reference evidence="2" key="1">
    <citation type="submission" date="2022-12" db="EMBL/GenBank/DDBJ databases">
        <title>Chromosome-level genome assembly of the bean flower thrips Megalurothrips usitatus.</title>
        <authorList>
            <person name="Ma L."/>
            <person name="Liu Q."/>
            <person name="Li H."/>
            <person name="Cai W."/>
        </authorList>
    </citation>
    <scope>NUCLEOTIDE SEQUENCE</scope>
    <source>
        <strain evidence="2">Cailab_2022a</strain>
    </source>
</reference>
<protein>
    <submittedName>
        <fullName evidence="2">Uncharacterized protein</fullName>
    </submittedName>
</protein>
<keyword evidence="3" id="KW-1185">Reference proteome</keyword>